<dbReference type="AlphaFoldDB" id="A0A0N5AIV5"/>
<keyword evidence="3" id="KW-1185">Reference proteome</keyword>
<organism evidence="3 4">
    <name type="scientific">Syphacia muris</name>
    <dbReference type="NCBI Taxonomy" id="451379"/>
    <lineage>
        <taxon>Eukaryota</taxon>
        <taxon>Metazoa</taxon>
        <taxon>Ecdysozoa</taxon>
        <taxon>Nematoda</taxon>
        <taxon>Chromadorea</taxon>
        <taxon>Rhabditida</taxon>
        <taxon>Spirurina</taxon>
        <taxon>Oxyuridomorpha</taxon>
        <taxon>Oxyuroidea</taxon>
        <taxon>Oxyuridae</taxon>
        <taxon>Syphacia</taxon>
    </lineage>
</organism>
<evidence type="ECO:0000259" key="2">
    <source>
        <dbReference type="SMART" id="SM00731"/>
    </source>
</evidence>
<accession>A0A0N5AIV5</accession>
<sequence>MFQRLRRIIIDDTSDDDENNSNSVFNDDDSNLANSSDSAVSKRSEKSFTDVQDDALPKQTNEDDYYTSDDSYVEDSFLVKDSNDKENLEKSIESSYSDCIPSTEAEKLFPFSMSLRSDFRKVSHSPKDLSSRSSCNKEASKDLFFDETNLSIVDAENSSSFVVSDSDSIEIVSDSEKESEETSEEESDNSEYSNVTHLLHKDVQVKPLEVTSTKKVGIKNLRRVYEANDDDSSADKRIFDVLYKENNSDIEDISFSKKEIKRVEAFLLALSEGDSTCHRYARKYVTTKFTSIRDELTKLLLRIYKIICFHGKLNDDIKVVWNPRLLKTAGRCLYLKNFTAKIELSVKVCNKPENIVRFNADFRLLFSLADRIRDTLLHELCHAAVFLADKVLVGRHGPVWQRWVRECMNTFPNLPIIQRCHSYSIDAKFHYICSSCGQIVKRHSKSLDLQRYRCGICKGTFVLHSASGKRLEQKEARSNPFANYVKENYKKYRKDGKKHADVMKLLSEEFKKVCIKNYIFFRLISIFLVKLWYCVRKPVISKYG</sequence>
<feature type="region of interest" description="Disordered" evidence="1">
    <location>
        <begin position="13"/>
        <end position="68"/>
    </location>
</feature>
<dbReference type="InterPro" id="IPR035240">
    <property type="entry name" value="SprT_Zn_ribbon"/>
</dbReference>
<dbReference type="GO" id="GO:0005634">
    <property type="term" value="C:nucleus"/>
    <property type="evidence" value="ECO:0007669"/>
    <property type="project" value="TreeGrafter"/>
</dbReference>
<evidence type="ECO:0000313" key="3">
    <source>
        <dbReference type="Proteomes" id="UP000046393"/>
    </source>
</evidence>
<protein>
    <submittedName>
        <fullName evidence="4">SprT-like domain-containing protein</fullName>
    </submittedName>
</protein>
<dbReference type="WBParaSite" id="SMUV_0000436601-mRNA-1">
    <property type="protein sequence ID" value="SMUV_0000436601-mRNA-1"/>
    <property type="gene ID" value="SMUV_0000436601"/>
</dbReference>
<evidence type="ECO:0000313" key="4">
    <source>
        <dbReference type="WBParaSite" id="SMUV_0000436601-mRNA-1"/>
    </source>
</evidence>
<dbReference type="Pfam" id="PF17283">
    <property type="entry name" value="Zn_ribbon_SprT"/>
    <property type="match status" value="1"/>
</dbReference>
<reference evidence="4" key="1">
    <citation type="submission" date="2017-02" db="UniProtKB">
        <authorList>
            <consortium name="WormBaseParasite"/>
        </authorList>
    </citation>
    <scope>IDENTIFICATION</scope>
</reference>
<feature type="domain" description="SprT-like" evidence="2">
    <location>
        <begin position="294"/>
        <end position="464"/>
    </location>
</feature>
<dbReference type="Pfam" id="PF10263">
    <property type="entry name" value="SprT-like"/>
    <property type="match status" value="1"/>
</dbReference>
<name>A0A0N5AIV5_9BILA</name>
<dbReference type="SMART" id="SM00731">
    <property type="entry name" value="SprT"/>
    <property type="match status" value="1"/>
</dbReference>
<feature type="compositionally biased region" description="Acidic residues" evidence="1">
    <location>
        <begin position="177"/>
        <end position="189"/>
    </location>
</feature>
<dbReference type="PANTHER" id="PTHR23099">
    <property type="entry name" value="TRANSCRIPTIONAL REGULATOR"/>
    <property type="match status" value="1"/>
</dbReference>
<dbReference type="STRING" id="451379.A0A0N5AIV5"/>
<proteinExistence type="predicted"/>
<dbReference type="GO" id="GO:0006974">
    <property type="term" value="P:DNA damage response"/>
    <property type="evidence" value="ECO:0007669"/>
    <property type="project" value="UniProtKB-ARBA"/>
</dbReference>
<dbReference type="PANTHER" id="PTHR23099:SF0">
    <property type="entry name" value="GERM CELL NUCLEAR ACIDIC PROTEIN"/>
    <property type="match status" value="1"/>
</dbReference>
<feature type="compositionally biased region" description="Low complexity" evidence="1">
    <location>
        <begin position="20"/>
        <end position="39"/>
    </location>
</feature>
<feature type="region of interest" description="Disordered" evidence="1">
    <location>
        <begin position="167"/>
        <end position="194"/>
    </location>
</feature>
<evidence type="ECO:0000256" key="1">
    <source>
        <dbReference type="SAM" id="MobiDB-lite"/>
    </source>
</evidence>
<dbReference type="Proteomes" id="UP000046393">
    <property type="component" value="Unplaced"/>
</dbReference>
<dbReference type="InterPro" id="IPR006640">
    <property type="entry name" value="SprT-like_domain"/>
</dbReference>